<proteinExistence type="predicted"/>
<dbReference type="NCBIfam" id="NF040977">
    <property type="entry name" value="RepA_IncFII_LM"/>
    <property type="match status" value="1"/>
</dbReference>
<evidence type="ECO:0000313" key="4">
    <source>
        <dbReference type="Proteomes" id="UP001589645"/>
    </source>
</evidence>
<reference evidence="3 4" key="1">
    <citation type="submission" date="2024-09" db="EMBL/GenBank/DDBJ databases">
        <authorList>
            <person name="Sun Q."/>
            <person name="Mori K."/>
        </authorList>
    </citation>
    <scope>NUCLEOTIDE SEQUENCE [LARGE SCALE GENOMIC DNA]</scope>
    <source>
        <strain evidence="3 4">CECT 8064</strain>
    </source>
</reference>
<sequence>MYSNNVKLAGRGASSHSNGLCCKSTKRKRGTHSTCCLNPKPVYVRPASWKNLPGELGKTFNFCRKRDISRDPHFVHLRQAAGRQRDFKDVRRNLINPMFQMLLSRHDLATGIVELDLEDMAAELSKMWVTDPETGEQYITESKVTVSRISRFIDEVMIPFGLCYVHADGDEANPKSGMVWDQANGFWFPKVLVLTSEFYRLAGADLDKLYTQADEQLALRNSGLTEAGEVITLREARNRKRKQIFKRAWDARKQNAGAQRRRNKLASKSLDERKHEVATALTKSMPAHELAQLSSKQFNKLVWERLNSMDIGISHPPPDTIQ</sequence>
<dbReference type="InterPro" id="IPR003446">
    <property type="entry name" value="Plasmid_replication_init_RepA"/>
</dbReference>
<keyword evidence="4" id="KW-1185">Reference proteome</keyword>
<dbReference type="Pfam" id="PF02387">
    <property type="entry name" value="IncFII_repA"/>
    <property type="match status" value="1"/>
</dbReference>
<protein>
    <submittedName>
        <fullName evidence="3">Plasmid replication initiator RepA</fullName>
    </submittedName>
</protein>
<evidence type="ECO:0000256" key="1">
    <source>
        <dbReference type="ARBA" id="ARBA00022705"/>
    </source>
</evidence>
<accession>A0ABV5HSL3</accession>
<feature type="region of interest" description="Disordered" evidence="2">
    <location>
        <begin position="1"/>
        <end position="21"/>
    </location>
</feature>
<evidence type="ECO:0000256" key="2">
    <source>
        <dbReference type="SAM" id="MobiDB-lite"/>
    </source>
</evidence>
<gene>
    <name evidence="3" type="primary">repA</name>
    <name evidence="3" type="ORF">ACFFUV_20030</name>
</gene>
<dbReference type="RefSeq" id="WP_103270986.1">
    <property type="nucleotide sequence ID" value="NZ_JBHMEP010000010.1"/>
</dbReference>
<comment type="caution">
    <text evidence="3">The sequence shown here is derived from an EMBL/GenBank/DDBJ whole genome shotgun (WGS) entry which is preliminary data.</text>
</comment>
<organism evidence="3 4">
    <name type="scientific">Vibrio olivae</name>
    <dbReference type="NCBI Taxonomy" id="1243002"/>
    <lineage>
        <taxon>Bacteria</taxon>
        <taxon>Pseudomonadati</taxon>
        <taxon>Pseudomonadota</taxon>
        <taxon>Gammaproteobacteria</taxon>
        <taxon>Vibrionales</taxon>
        <taxon>Vibrionaceae</taxon>
        <taxon>Vibrio</taxon>
    </lineage>
</organism>
<keyword evidence="1" id="KW-0235">DNA replication</keyword>
<dbReference type="EMBL" id="JBHMEP010000010">
    <property type="protein sequence ID" value="MFB9137257.1"/>
    <property type="molecule type" value="Genomic_DNA"/>
</dbReference>
<name>A0ABV5HSL3_9VIBR</name>
<evidence type="ECO:0000313" key="3">
    <source>
        <dbReference type="EMBL" id="MFB9137257.1"/>
    </source>
</evidence>
<dbReference type="Proteomes" id="UP001589645">
    <property type="component" value="Unassembled WGS sequence"/>
</dbReference>